<evidence type="ECO:0000313" key="2">
    <source>
        <dbReference type="EMBL" id="GIX86784.1"/>
    </source>
</evidence>
<proteinExistence type="predicted"/>
<reference evidence="2 3" key="1">
    <citation type="submission" date="2021-06" db="EMBL/GenBank/DDBJ databases">
        <title>Caerostris extrusa draft genome.</title>
        <authorList>
            <person name="Kono N."/>
            <person name="Arakawa K."/>
        </authorList>
    </citation>
    <scope>NUCLEOTIDE SEQUENCE [LARGE SCALE GENOMIC DNA]</scope>
</reference>
<keyword evidence="3" id="KW-1185">Reference proteome</keyword>
<accession>A0AAV4NPR2</accession>
<organism evidence="2 3">
    <name type="scientific">Caerostris extrusa</name>
    <name type="common">Bark spider</name>
    <name type="synonym">Caerostris bankana</name>
    <dbReference type="NCBI Taxonomy" id="172846"/>
    <lineage>
        <taxon>Eukaryota</taxon>
        <taxon>Metazoa</taxon>
        <taxon>Ecdysozoa</taxon>
        <taxon>Arthropoda</taxon>
        <taxon>Chelicerata</taxon>
        <taxon>Arachnida</taxon>
        <taxon>Araneae</taxon>
        <taxon>Araneomorphae</taxon>
        <taxon>Entelegynae</taxon>
        <taxon>Araneoidea</taxon>
        <taxon>Araneidae</taxon>
        <taxon>Caerostris</taxon>
    </lineage>
</organism>
<protein>
    <submittedName>
        <fullName evidence="2">Uncharacterized protein</fullName>
    </submittedName>
</protein>
<sequence length="117" mass="12300">MVILKITLAVLLVIQYAAAMGLGGGLGGGFGGGYGMGVCGLDCRPQDLSPWVTRPVEVEQRPSGMSKVTAAEVSEGSYGYRGCPGTVQDGRVLCRTGWIPGRCQDQRTWCGRKGESC</sequence>
<feature type="chain" id="PRO_5043517538" evidence="1">
    <location>
        <begin position="20"/>
        <end position="117"/>
    </location>
</feature>
<keyword evidence="1" id="KW-0732">Signal</keyword>
<evidence type="ECO:0000313" key="3">
    <source>
        <dbReference type="Proteomes" id="UP001054945"/>
    </source>
</evidence>
<dbReference type="AlphaFoldDB" id="A0AAV4NPR2"/>
<evidence type="ECO:0000256" key="1">
    <source>
        <dbReference type="SAM" id="SignalP"/>
    </source>
</evidence>
<gene>
    <name evidence="2" type="ORF">CEXT_35281</name>
</gene>
<name>A0AAV4NPR2_CAEEX</name>
<feature type="signal peptide" evidence="1">
    <location>
        <begin position="1"/>
        <end position="19"/>
    </location>
</feature>
<dbReference type="Proteomes" id="UP001054945">
    <property type="component" value="Unassembled WGS sequence"/>
</dbReference>
<comment type="caution">
    <text evidence="2">The sequence shown here is derived from an EMBL/GenBank/DDBJ whole genome shotgun (WGS) entry which is preliminary data.</text>
</comment>
<dbReference type="EMBL" id="BPLR01021170">
    <property type="protein sequence ID" value="GIX86784.1"/>
    <property type="molecule type" value="Genomic_DNA"/>
</dbReference>